<sequence>MQKNDGDEAEVAVAEMKQEAQM</sequence>
<comment type="caution">
    <text evidence="2">The sequence shown here is derived from an EMBL/GenBank/DDBJ whole genome shotgun (WGS) entry which is preliminary data.</text>
</comment>
<dbReference type="AlphaFoldDB" id="A0A834XIZ5"/>
<name>A0A834XIZ5_9FABA</name>
<accession>A0A834XIZ5</accession>
<reference evidence="2" key="1">
    <citation type="submission" date="2020-09" db="EMBL/GenBank/DDBJ databases">
        <title>Genome-Enabled Discovery of Anthraquinone Biosynthesis in Senna tora.</title>
        <authorList>
            <person name="Kang S.-H."/>
            <person name="Pandey R.P."/>
            <person name="Lee C.-M."/>
            <person name="Sim J.-S."/>
            <person name="Jeong J.-T."/>
            <person name="Choi B.-S."/>
            <person name="Jung M."/>
            <person name="Ginzburg D."/>
            <person name="Zhao K."/>
            <person name="Won S.Y."/>
            <person name="Oh T.-J."/>
            <person name="Yu Y."/>
            <person name="Kim N.-H."/>
            <person name="Lee O.R."/>
            <person name="Lee T.-H."/>
            <person name="Bashyal P."/>
            <person name="Kim T.-S."/>
            <person name="Lee W.-H."/>
            <person name="Kawkins C."/>
            <person name="Kim C.-K."/>
            <person name="Kim J.S."/>
            <person name="Ahn B.O."/>
            <person name="Rhee S.Y."/>
            <person name="Sohng J.K."/>
        </authorList>
    </citation>
    <scope>NUCLEOTIDE SEQUENCE</scope>
    <source>
        <tissue evidence="2">Leaf</tissue>
    </source>
</reference>
<protein>
    <submittedName>
        <fullName evidence="2">Uncharacterized protein</fullName>
    </submittedName>
</protein>
<keyword evidence="3" id="KW-1185">Reference proteome</keyword>
<dbReference type="Proteomes" id="UP000634136">
    <property type="component" value="Unassembled WGS sequence"/>
</dbReference>
<organism evidence="2 3">
    <name type="scientific">Senna tora</name>
    <dbReference type="NCBI Taxonomy" id="362788"/>
    <lineage>
        <taxon>Eukaryota</taxon>
        <taxon>Viridiplantae</taxon>
        <taxon>Streptophyta</taxon>
        <taxon>Embryophyta</taxon>
        <taxon>Tracheophyta</taxon>
        <taxon>Spermatophyta</taxon>
        <taxon>Magnoliopsida</taxon>
        <taxon>eudicotyledons</taxon>
        <taxon>Gunneridae</taxon>
        <taxon>Pentapetalae</taxon>
        <taxon>rosids</taxon>
        <taxon>fabids</taxon>
        <taxon>Fabales</taxon>
        <taxon>Fabaceae</taxon>
        <taxon>Caesalpinioideae</taxon>
        <taxon>Cassia clade</taxon>
        <taxon>Senna</taxon>
    </lineage>
</organism>
<feature type="region of interest" description="Disordered" evidence="1">
    <location>
        <begin position="1"/>
        <end position="22"/>
    </location>
</feature>
<evidence type="ECO:0000256" key="1">
    <source>
        <dbReference type="SAM" id="MobiDB-lite"/>
    </source>
</evidence>
<evidence type="ECO:0000313" key="3">
    <source>
        <dbReference type="Proteomes" id="UP000634136"/>
    </source>
</evidence>
<proteinExistence type="predicted"/>
<dbReference type="EMBL" id="JAAIUW010000001">
    <property type="protein sequence ID" value="KAF7845345.1"/>
    <property type="molecule type" value="Genomic_DNA"/>
</dbReference>
<evidence type="ECO:0000313" key="2">
    <source>
        <dbReference type="EMBL" id="KAF7845345.1"/>
    </source>
</evidence>
<gene>
    <name evidence="2" type="ORF">G2W53_002250</name>
</gene>